<evidence type="ECO:0008006" key="4">
    <source>
        <dbReference type="Google" id="ProtNLM"/>
    </source>
</evidence>
<keyword evidence="1" id="KW-0812">Transmembrane</keyword>
<organism evidence="2 3">
    <name type="scientific">Caldanaerobacter subterraneus</name>
    <dbReference type="NCBI Taxonomy" id="911092"/>
    <lineage>
        <taxon>Bacteria</taxon>
        <taxon>Bacillati</taxon>
        <taxon>Bacillota</taxon>
        <taxon>Clostridia</taxon>
        <taxon>Thermoanaerobacterales</taxon>
        <taxon>Thermoanaerobacteraceae</taxon>
        <taxon>Caldanaerobacter</taxon>
    </lineage>
</organism>
<feature type="transmembrane region" description="Helical" evidence="1">
    <location>
        <begin position="20"/>
        <end position="51"/>
    </location>
</feature>
<gene>
    <name evidence="2" type="ORF">EV203_1445</name>
</gene>
<sequence>MGNNNFESRAKGSFKGLIGFFKSIGLIIFTLGVWSWIIGAFIWVLGAFGWFLLAYVWRKNLFIPQAVYSTAFAFVLSLGWAIIICAIMFVWTKYHYYRYYRKNKRKLKMPVFEAPILAWKELSLEALDIAKIMEDKQIPQETNKSLFGNLTSVKEKDYLAPFTPMIMKKNFCSPKGNIIVSEGEEITPEVIKRIAEEGLYWEFIHEISEYIPAEEESK</sequence>
<dbReference type="RefSeq" id="WP_132040830.1">
    <property type="nucleotide sequence ID" value="NZ_JBFNEK010000049.1"/>
</dbReference>
<keyword evidence="1" id="KW-0472">Membrane</keyword>
<protein>
    <recommendedName>
        <fullName evidence="4">Poly-beta-1,6-N-acetyl-D-glucosamine biosynthesis protein PgaD</fullName>
    </recommendedName>
</protein>
<dbReference type="AlphaFoldDB" id="A0A4R2J7Z7"/>
<evidence type="ECO:0000313" key="3">
    <source>
        <dbReference type="Proteomes" id="UP000294886"/>
    </source>
</evidence>
<dbReference type="Proteomes" id="UP000294886">
    <property type="component" value="Unassembled WGS sequence"/>
</dbReference>
<evidence type="ECO:0000313" key="2">
    <source>
        <dbReference type="EMBL" id="TCO55321.1"/>
    </source>
</evidence>
<accession>A0A4R2J7Z7</accession>
<comment type="caution">
    <text evidence="2">The sequence shown here is derived from an EMBL/GenBank/DDBJ whole genome shotgun (WGS) entry which is preliminary data.</text>
</comment>
<dbReference type="EMBL" id="SLWU01000044">
    <property type="protein sequence ID" value="TCO55321.1"/>
    <property type="molecule type" value="Genomic_DNA"/>
</dbReference>
<feature type="transmembrane region" description="Helical" evidence="1">
    <location>
        <begin position="71"/>
        <end position="92"/>
    </location>
</feature>
<keyword evidence="1" id="KW-1133">Transmembrane helix</keyword>
<reference evidence="2 3" key="1">
    <citation type="submission" date="2019-03" db="EMBL/GenBank/DDBJ databases">
        <title>Genomic Encyclopedia of Type Strains, Phase IV (KMG-IV): sequencing the most valuable type-strain genomes for metagenomic binning, comparative biology and taxonomic classification.</title>
        <authorList>
            <person name="Goeker M."/>
        </authorList>
    </citation>
    <scope>NUCLEOTIDE SEQUENCE [LARGE SCALE GENOMIC DNA]</scope>
    <source>
        <strain evidence="2 3">DSM 13054</strain>
    </source>
</reference>
<name>A0A4R2J7Z7_9THEO</name>
<proteinExistence type="predicted"/>
<evidence type="ECO:0000256" key="1">
    <source>
        <dbReference type="SAM" id="Phobius"/>
    </source>
</evidence>